<dbReference type="EMBL" id="JAKGAS010000051">
    <property type="protein sequence ID" value="MCF2950513.1"/>
    <property type="molecule type" value="Genomic_DNA"/>
</dbReference>
<accession>A0ABS9DER7</accession>
<comment type="subcellular location">
    <subcellularLocation>
        <location evidence="1">Membrane</location>
        <topology evidence="1">Multi-pass membrane protein</topology>
    </subcellularLocation>
</comment>
<evidence type="ECO:0000256" key="11">
    <source>
        <dbReference type="ARBA" id="ARBA00038053"/>
    </source>
</evidence>
<keyword evidence="7" id="KW-1133">Transmembrane helix</keyword>
<keyword evidence="5" id="KW-0133">Cell shape</keyword>
<keyword evidence="4" id="KW-0812">Transmembrane</keyword>
<evidence type="ECO:0000313" key="17">
    <source>
        <dbReference type="Proteomes" id="UP001521137"/>
    </source>
</evidence>
<keyword evidence="3" id="KW-0808">Transferase</keyword>
<evidence type="ECO:0000256" key="6">
    <source>
        <dbReference type="ARBA" id="ARBA00022984"/>
    </source>
</evidence>
<evidence type="ECO:0000256" key="4">
    <source>
        <dbReference type="ARBA" id="ARBA00022692"/>
    </source>
</evidence>
<evidence type="ECO:0000256" key="7">
    <source>
        <dbReference type="ARBA" id="ARBA00022989"/>
    </source>
</evidence>
<evidence type="ECO:0000256" key="14">
    <source>
        <dbReference type="ARBA" id="ARBA00044770"/>
    </source>
</evidence>
<comment type="catalytic activity">
    <reaction evidence="15">
        <text>[GlcNAc-(1-&gt;4)-Mur2Ac(oyl-L-Ala-gamma-D-Glu-L-Lys-D-Ala-D-Ala)](n)-di-trans,octa-cis-undecaprenyl diphosphate + beta-D-GlcNAc-(1-&gt;4)-Mur2Ac(oyl-L-Ala-gamma-D-Glu-L-Lys-D-Ala-D-Ala)-di-trans,octa-cis-undecaprenyl diphosphate = [GlcNAc-(1-&gt;4)-Mur2Ac(oyl-L-Ala-gamma-D-Glu-L-Lys-D-Ala-D-Ala)](n+1)-di-trans,octa-cis-undecaprenyl diphosphate + di-trans,octa-cis-undecaprenyl diphosphate + H(+)</text>
        <dbReference type="Rhea" id="RHEA:23708"/>
        <dbReference type="Rhea" id="RHEA-COMP:9602"/>
        <dbReference type="Rhea" id="RHEA-COMP:9603"/>
        <dbReference type="ChEBI" id="CHEBI:15378"/>
        <dbReference type="ChEBI" id="CHEBI:58405"/>
        <dbReference type="ChEBI" id="CHEBI:60033"/>
        <dbReference type="ChEBI" id="CHEBI:78435"/>
        <dbReference type="EC" id="2.4.99.28"/>
    </reaction>
</comment>
<keyword evidence="8" id="KW-0472">Membrane</keyword>
<keyword evidence="2" id="KW-0328">Glycosyltransferase</keyword>
<dbReference type="EC" id="2.4.99.28" evidence="14"/>
<evidence type="ECO:0000256" key="2">
    <source>
        <dbReference type="ARBA" id="ARBA00022676"/>
    </source>
</evidence>
<keyword evidence="17" id="KW-1185">Reference proteome</keyword>
<evidence type="ECO:0000313" key="16">
    <source>
        <dbReference type="EMBL" id="MCF2950513.1"/>
    </source>
</evidence>
<evidence type="ECO:0000256" key="10">
    <source>
        <dbReference type="ARBA" id="ARBA00033270"/>
    </source>
</evidence>
<proteinExistence type="inferred from homology"/>
<gene>
    <name evidence="16" type="ORF">L0668_20610</name>
</gene>
<dbReference type="Proteomes" id="UP001521137">
    <property type="component" value="Unassembled WGS sequence"/>
</dbReference>
<evidence type="ECO:0000256" key="5">
    <source>
        <dbReference type="ARBA" id="ARBA00022960"/>
    </source>
</evidence>
<evidence type="ECO:0000256" key="1">
    <source>
        <dbReference type="ARBA" id="ARBA00004141"/>
    </source>
</evidence>
<name>A0ABS9DER7_9ALTE</name>
<evidence type="ECO:0000256" key="8">
    <source>
        <dbReference type="ARBA" id="ARBA00023136"/>
    </source>
</evidence>
<evidence type="ECO:0000256" key="9">
    <source>
        <dbReference type="ARBA" id="ARBA00032370"/>
    </source>
</evidence>
<comment type="caution">
    <text evidence="16">The sequence shown here is derived from an EMBL/GenBank/DDBJ whole genome shotgun (WGS) entry which is preliminary data.</text>
</comment>
<evidence type="ECO:0000256" key="15">
    <source>
        <dbReference type="ARBA" id="ARBA00049902"/>
    </source>
</evidence>
<reference evidence="16 17" key="1">
    <citation type="submission" date="2022-01" db="EMBL/GenBank/DDBJ databases">
        <title>Paraglaciecola sp. G1-23.</title>
        <authorList>
            <person name="Jin M.S."/>
            <person name="Han D.M."/>
            <person name="Kim H.M."/>
            <person name="Jeon C.O."/>
        </authorList>
    </citation>
    <scope>NUCLEOTIDE SEQUENCE [LARGE SCALE GENOMIC DNA]</scope>
    <source>
        <strain evidence="16 17">G1-23</strain>
    </source>
</reference>
<dbReference type="InterPro" id="IPR001182">
    <property type="entry name" value="FtsW/RodA"/>
</dbReference>
<evidence type="ECO:0000256" key="3">
    <source>
        <dbReference type="ARBA" id="ARBA00022679"/>
    </source>
</evidence>
<organism evidence="16 17">
    <name type="scientific">Paraglaciecola algarum</name>
    <dbReference type="NCBI Taxonomy" id="3050085"/>
    <lineage>
        <taxon>Bacteria</taxon>
        <taxon>Pseudomonadati</taxon>
        <taxon>Pseudomonadota</taxon>
        <taxon>Gammaproteobacteria</taxon>
        <taxon>Alteromonadales</taxon>
        <taxon>Alteromonadaceae</taxon>
        <taxon>Paraglaciecola</taxon>
    </lineage>
</organism>
<feature type="non-terminal residue" evidence="16">
    <location>
        <position position="1"/>
    </location>
</feature>
<comment type="similarity">
    <text evidence="11">Belongs to the SEDS family. FtsW subfamily.</text>
</comment>
<dbReference type="Pfam" id="PF01098">
    <property type="entry name" value="FTSW_RODA_SPOVE"/>
    <property type="match status" value="1"/>
</dbReference>
<dbReference type="PANTHER" id="PTHR30474">
    <property type="entry name" value="CELL CYCLE PROTEIN"/>
    <property type="match status" value="1"/>
</dbReference>
<evidence type="ECO:0000256" key="13">
    <source>
        <dbReference type="ARBA" id="ARBA00041418"/>
    </source>
</evidence>
<dbReference type="RefSeq" id="WP_235314608.1">
    <property type="nucleotide sequence ID" value="NZ_JAKGAS010000051.1"/>
</dbReference>
<evidence type="ECO:0000256" key="12">
    <source>
        <dbReference type="ARBA" id="ARBA00041185"/>
    </source>
</evidence>
<feature type="non-terminal residue" evidence="16">
    <location>
        <position position="77"/>
    </location>
</feature>
<protein>
    <recommendedName>
        <fullName evidence="12">Probable peptidoglycan glycosyltransferase FtsW</fullName>
        <ecNumber evidence="14">2.4.99.28</ecNumber>
    </recommendedName>
    <alternativeName>
        <fullName evidence="13">Cell division protein FtsW</fullName>
    </alternativeName>
    <alternativeName>
        <fullName evidence="10">Cell wall polymerase</fullName>
    </alternativeName>
    <alternativeName>
        <fullName evidence="9">Peptidoglycan polymerase</fullName>
    </alternativeName>
</protein>
<dbReference type="PANTHER" id="PTHR30474:SF2">
    <property type="entry name" value="PEPTIDOGLYCAN GLYCOSYLTRANSFERASE FTSW-RELATED"/>
    <property type="match status" value="1"/>
</dbReference>
<keyword evidence="6" id="KW-0573">Peptidoglycan synthesis</keyword>
<sequence length="77" mass="8365">TKVKARRFALAGAAFFTVMLAIVPLVGAEVNGARRWIGLGAAQFQPSEFLKPLFVVSLAWLLSLKQQDRSLPVVPLS</sequence>